<protein>
    <recommendedName>
        <fullName evidence="12">Glycosyltransferase family 2 protein</fullName>
    </recommendedName>
</protein>
<dbReference type="PANTHER" id="PTHR47844:SF1">
    <property type="entry name" value="EXOSTOSIN-LIKE 2"/>
    <property type="match status" value="1"/>
</dbReference>
<keyword evidence="5 9" id="KW-1133">Transmembrane helix</keyword>
<dbReference type="Pfam" id="PF13641">
    <property type="entry name" value="Glyco_tranf_2_3"/>
    <property type="match status" value="1"/>
</dbReference>
<dbReference type="EMBL" id="JASJQH010007320">
    <property type="protein sequence ID" value="KAK9710787.1"/>
    <property type="molecule type" value="Genomic_DNA"/>
</dbReference>
<comment type="caution">
    <text evidence="10">The sequence shown here is derived from an EMBL/GenBank/DDBJ whole genome shotgun (WGS) entry which is preliminary data.</text>
</comment>
<evidence type="ECO:0000313" key="11">
    <source>
        <dbReference type="Proteomes" id="UP001479436"/>
    </source>
</evidence>
<evidence type="ECO:0000256" key="5">
    <source>
        <dbReference type="ARBA" id="ARBA00022989"/>
    </source>
</evidence>
<keyword evidence="3" id="KW-0808">Transferase</keyword>
<dbReference type="Proteomes" id="UP001479436">
    <property type="component" value="Unassembled WGS sequence"/>
</dbReference>
<name>A0ABR2VYZ2_9FUNG</name>
<dbReference type="Gene3D" id="3.90.550.10">
    <property type="entry name" value="Spore Coat Polysaccharide Biosynthesis Protein SpsA, Chain A"/>
    <property type="match status" value="1"/>
</dbReference>
<dbReference type="CDD" id="cd06434">
    <property type="entry name" value="GT2_HAS"/>
    <property type="match status" value="1"/>
</dbReference>
<gene>
    <name evidence="10" type="ORF">K7432_008211</name>
</gene>
<feature type="transmembrane region" description="Helical" evidence="9">
    <location>
        <begin position="315"/>
        <end position="336"/>
    </location>
</feature>
<dbReference type="SUPFAM" id="SSF53448">
    <property type="entry name" value="Nucleotide-diphospho-sugar transferases"/>
    <property type="match status" value="1"/>
</dbReference>
<feature type="transmembrane region" description="Helical" evidence="9">
    <location>
        <begin position="12"/>
        <end position="36"/>
    </location>
</feature>
<evidence type="ECO:0000256" key="1">
    <source>
        <dbReference type="ARBA" id="ARBA00004370"/>
    </source>
</evidence>
<feature type="transmembrane region" description="Helical" evidence="9">
    <location>
        <begin position="373"/>
        <end position="396"/>
    </location>
</feature>
<evidence type="ECO:0000256" key="8">
    <source>
        <dbReference type="SAM" id="MobiDB-lite"/>
    </source>
</evidence>
<dbReference type="PANTHER" id="PTHR47844">
    <property type="entry name" value="SYNTHASE CPS1, PUTATIVE (AFU_ORTHOLOGUE AFUA_7G02500)-RELATED"/>
    <property type="match status" value="1"/>
</dbReference>
<evidence type="ECO:0000256" key="7">
    <source>
        <dbReference type="ARBA" id="ARBA00023180"/>
    </source>
</evidence>
<evidence type="ECO:0000256" key="9">
    <source>
        <dbReference type="SAM" id="Phobius"/>
    </source>
</evidence>
<evidence type="ECO:0000256" key="4">
    <source>
        <dbReference type="ARBA" id="ARBA00022692"/>
    </source>
</evidence>
<evidence type="ECO:0000256" key="3">
    <source>
        <dbReference type="ARBA" id="ARBA00022679"/>
    </source>
</evidence>
<dbReference type="InterPro" id="IPR052427">
    <property type="entry name" value="Glycosyltrans_GT2/GT47"/>
</dbReference>
<keyword evidence="6 9" id="KW-0472">Membrane</keyword>
<keyword evidence="2" id="KW-0328">Glycosyltransferase</keyword>
<sequence length="485" mass="56404">MLYLTADFFPVFVPFGIIGLYRYLWYVIKLMAYFVYEPMRPIANPTYQAHKDVTIVVPTIDAGQEFREAAFSWLANDPKEILIITEETMSESLQDLANSVNPEKIRVLTVPKANKRLQMVEGVRKANTEILVFVDDDAIWPPTLLQYVLACFEDRKMGGVGTSQTVKSVDKHQTVWEVLAGFRLTQRNIEVAASTHIDGGVCCLSGRTAAYRTAILKDPSFTHNFTHDLWLNKYPLNSGDDKFLTRWMVTHGWNTFVQVCPEVELLSTFKNNWRFLKQVLRWTRNTWRSDIRSLCTERVIWRRYPFVAFTMLDKFFNPFSLLVGPMLVLSLCVKAYKGQYHLPLWVVIVSYVCWLLLTRCVKLLPHFWRRPQDIIYVPVFLLFNYYFAIMKLYALFTLHVTAWGTRQGVDLESAGFEEKNPRGKMNKIESDGDFNRNRIPEMQETNVNEDTRISLYEPYEASNSDELLTPVPRHPPSENSLRVEI</sequence>
<proteinExistence type="predicted"/>
<feature type="compositionally biased region" description="Basic and acidic residues" evidence="8">
    <location>
        <begin position="417"/>
        <end position="441"/>
    </location>
</feature>
<keyword evidence="11" id="KW-1185">Reference proteome</keyword>
<comment type="subcellular location">
    <subcellularLocation>
        <location evidence="1">Membrane</location>
    </subcellularLocation>
</comment>
<feature type="transmembrane region" description="Helical" evidence="9">
    <location>
        <begin position="342"/>
        <end position="361"/>
    </location>
</feature>
<evidence type="ECO:0008006" key="12">
    <source>
        <dbReference type="Google" id="ProtNLM"/>
    </source>
</evidence>
<feature type="region of interest" description="Disordered" evidence="8">
    <location>
        <begin position="417"/>
        <end position="485"/>
    </location>
</feature>
<evidence type="ECO:0000313" key="10">
    <source>
        <dbReference type="EMBL" id="KAK9710787.1"/>
    </source>
</evidence>
<evidence type="ECO:0000256" key="2">
    <source>
        <dbReference type="ARBA" id="ARBA00022676"/>
    </source>
</evidence>
<reference evidence="10 11" key="1">
    <citation type="submission" date="2023-04" db="EMBL/GenBank/DDBJ databases">
        <title>Genome of Basidiobolus ranarum AG-B5.</title>
        <authorList>
            <person name="Stajich J.E."/>
            <person name="Carter-House D."/>
            <person name="Gryganskyi A."/>
        </authorList>
    </citation>
    <scope>NUCLEOTIDE SEQUENCE [LARGE SCALE GENOMIC DNA]</scope>
    <source>
        <strain evidence="10 11">AG-B5</strain>
    </source>
</reference>
<keyword evidence="7" id="KW-0325">Glycoprotein</keyword>
<evidence type="ECO:0000256" key="6">
    <source>
        <dbReference type="ARBA" id="ARBA00023136"/>
    </source>
</evidence>
<dbReference type="InterPro" id="IPR029044">
    <property type="entry name" value="Nucleotide-diphossugar_trans"/>
</dbReference>
<accession>A0ABR2VYZ2</accession>
<keyword evidence="4 9" id="KW-0812">Transmembrane</keyword>
<organism evidence="10 11">
    <name type="scientific">Basidiobolus ranarum</name>
    <dbReference type="NCBI Taxonomy" id="34480"/>
    <lineage>
        <taxon>Eukaryota</taxon>
        <taxon>Fungi</taxon>
        <taxon>Fungi incertae sedis</taxon>
        <taxon>Zoopagomycota</taxon>
        <taxon>Entomophthoromycotina</taxon>
        <taxon>Basidiobolomycetes</taxon>
        <taxon>Basidiobolales</taxon>
        <taxon>Basidiobolaceae</taxon>
        <taxon>Basidiobolus</taxon>
    </lineage>
</organism>